<proteinExistence type="predicted"/>
<dbReference type="SUPFAM" id="SSF56801">
    <property type="entry name" value="Acetyl-CoA synthetase-like"/>
    <property type="match status" value="1"/>
</dbReference>
<dbReference type="PANTHER" id="PTHR43767">
    <property type="entry name" value="LONG-CHAIN-FATTY-ACID--COA LIGASE"/>
    <property type="match status" value="1"/>
</dbReference>
<organism evidence="2 3">
    <name type="scientific">Streptomyces eurythermus</name>
    <dbReference type="NCBI Taxonomy" id="42237"/>
    <lineage>
        <taxon>Bacteria</taxon>
        <taxon>Bacillati</taxon>
        <taxon>Actinomycetota</taxon>
        <taxon>Actinomycetes</taxon>
        <taxon>Kitasatosporales</taxon>
        <taxon>Streptomycetaceae</taxon>
        <taxon>Streptomyces</taxon>
    </lineage>
</organism>
<feature type="domain" description="AMP-dependent synthetase/ligase" evidence="1">
    <location>
        <begin position="6"/>
        <end position="348"/>
    </location>
</feature>
<dbReference type="InterPro" id="IPR042099">
    <property type="entry name" value="ANL_N_sf"/>
</dbReference>
<evidence type="ECO:0000313" key="3">
    <source>
        <dbReference type="Proteomes" id="UP001603418"/>
    </source>
</evidence>
<dbReference type="InterPro" id="IPR045851">
    <property type="entry name" value="AMP-bd_C_sf"/>
</dbReference>
<dbReference type="InterPro" id="IPR050237">
    <property type="entry name" value="ATP-dep_AMP-bd_enzyme"/>
</dbReference>
<dbReference type="Proteomes" id="UP001603418">
    <property type="component" value="Unassembled WGS sequence"/>
</dbReference>
<dbReference type="PANTHER" id="PTHR43767:SF1">
    <property type="entry name" value="NONRIBOSOMAL PEPTIDE SYNTHASE PES1 (EUROFUNG)-RELATED"/>
    <property type="match status" value="1"/>
</dbReference>
<accession>A0ABW6Z3Y8</accession>
<dbReference type="Pfam" id="PF00501">
    <property type="entry name" value="AMP-binding"/>
    <property type="match status" value="1"/>
</dbReference>
<evidence type="ECO:0000259" key="1">
    <source>
        <dbReference type="Pfam" id="PF00501"/>
    </source>
</evidence>
<name>A0ABW6Z3Y8_9ACTN</name>
<sequence length="520" mass="53804">MLDTLAHTLRRHPDRPAVLGTTRTGAVRVKATSGDLTGLADRYTAALHARGIAPGATVGVAVRPGPRALAVMLAVHRLGARAAVLDPGAGPDVLRARLALARPDVVLADATAQAVAGWARPLASRARLALPDLSELGPVATVGPRLPGCAPVLDTDARAVALPPAVDGDGDAVIVFTSGTTARPRAVVHTRSSLAAGMATVTELVRPEAGRPVLGGTFFVLVPSLASGAPVALPARSARVLSRQLRRLAPQATYLTPPQLRRLLAEGGRLGGRVWTGSAPASAELLTRVKRAGAQEAWGVYALTELFPAAAVEQADKAAFTGEGDLVGVPLPGVAARTDASGELLLSGPAARDRYLGEDPDPWVATGDRARLDGGRIVLEGRRKDMVLRRAENIYPGLYEPALHVPGVELALLVGVPAGDGDERLVAVVQPGPGADRAALRSALAGPLERMGAARPDAVLLAGIPLSGRSLKPDRAATARLAARHLGSHSGSGRLTGQGSVLWCRDRRERPADPEQVHVR</sequence>
<reference evidence="2 3" key="1">
    <citation type="submission" date="2024-10" db="EMBL/GenBank/DDBJ databases">
        <title>The Natural Products Discovery Center: Release of the First 8490 Sequenced Strains for Exploring Actinobacteria Biosynthetic Diversity.</title>
        <authorList>
            <person name="Kalkreuter E."/>
            <person name="Kautsar S.A."/>
            <person name="Yang D."/>
            <person name="Bader C.D."/>
            <person name="Teijaro C.N."/>
            <person name="Fluegel L."/>
            <person name="Davis C.M."/>
            <person name="Simpson J.R."/>
            <person name="Lauterbach L."/>
            <person name="Steele A.D."/>
            <person name="Gui C."/>
            <person name="Meng S."/>
            <person name="Li G."/>
            <person name="Viehrig K."/>
            <person name="Ye F."/>
            <person name="Su P."/>
            <person name="Kiefer A.F."/>
            <person name="Nichols A."/>
            <person name="Cepeda A.J."/>
            <person name="Yan W."/>
            <person name="Fan B."/>
            <person name="Jiang Y."/>
            <person name="Adhikari A."/>
            <person name="Zheng C.-J."/>
            <person name="Schuster L."/>
            <person name="Cowan T.M."/>
            <person name="Smanski M.J."/>
            <person name="Chevrette M.G."/>
            <person name="De Carvalho L.P.S."/>
            <person name="Shen B."/>
        </authorList>
    </citation>
    <scope>NUCLEOTIDE SEQUENCE [LARGE SCALE GENOMIC DNA]</scope>
    <source>
        <strain evidence="2 3">NPDC013366</strain>
    </source>
</reference>
<gene>
    <name evidence="2" type="ORF">ACF1HC_29235</name>
</gene>
<protein>
    <submittedName>
        <fullName evidence="2">Class I adenylate-forming enzyme family protein</fullName>
    </submittedName>
</protein>
<evidence type="ECO:0000313" key="2">
    <source>
        <dbReference type="EMBL" id="MFF9885643.1"/>
    </source>
</evidence>
<comment type="caution">
    <text evidence="2">The sequence shown here is derived from an EMBL/GenBank/DDBJ whole genome shotgun (WGS) entry which is preliminary data.</text>
</comment>
<dbReference type="Gene3D" id="3.40.50.12780">
    <property type="entry name" value="N-terminal domain of ligase-like"/>
    <property type="match status" value="1"/>
</dbReference>
<dbReference type="EMBL" id="JBICBM010000015">
    <property type="protein sequence ID" value="MFF9885643.1"/>
    <property type="molecule type" value="Genomic_DNA"/>
</dbReference>
<dbReference type="InterPro" id="IPR000873">
    <property type="entry name" value="AMP-dep_synth/lig_dom"/>
</dbReference>
<dbReference type="RefSeq" id="WP_078637589.1">
    <property type="nucleotide sequence ID" value="NZ_JBFACJ010000024.1"/>
</dbReference>
<keyword evidence="3" id="KW-1185">Reference proteome</keyword>
<dbReference type="Gene3D" id="3.30.300.30">
    <property type="match status" value="1"/>
</dbReference>